<comment type="caution">
    <text evidence="3">The sequence shown here is derived from an EMBL/GenBank/DDBJ whole genome shotgun (WGS) entry which is preliminary data.</text>
</comment>
<evidence type="ECO:0000256" key="1">
    <source>
        <dbReference type="SAM" id="Coils"/>
    </source>
</evidence>
<feature type="compositionally biased region" description="Basic and acidic residues" evidence="2">
    <location>
        <begin position="286"/>
        <end position="351"/>
    </location>
</feature>
<proteinExistence type="predicted"/>
<evidence type="ECO:0000313" key="4">
    <source>
        <dbReference type="Proteomes" id="UP000179807"/>
    </source>
</evidence>
<dbReference type="GeneID" id="94844829"/>
<dbReference type="AlphaFoldDB" id="A0A1J4JLF5"/>
<evidence type="ECO:0000313" key="3">
    <source>
        <dbReference type="EMBL" id="OHS98395.1"/>
    </source>
</evidence>
<name>A0A1J4JLF5_9EUKA</name>
<feature type="compositionally biased region" description="Basic and acidic residues" evidence="2">
    <location>
        <begin position="251"/>
        <end position="262"/>
    </location>
</feature>
<sequence length="415" mass="47610">MNARQRKFDEDTIDEIEALYTANPTESAAGYKYKVSALTRKVNQYQNEYNDLMKQLEYLNTNFSEESLTQIRTEICFEKHFIAQQKEELYGLQKVHEKAKKQLTSKNYINCVNAQKEQRKEYIELKKDLAAMKDHEKTLADSLAEVEEIPKIVEKEEKEVRDLEKRLDNLSHTKSRKKREIESYKEKASLDNDVMSNVVKLNSKQANERKERENFSSTLENPIRRNKMSIPLQKKVSEPPSKKQKSQNNSEHFESSDNEKAYKSSNYSEKSETEENSRSNSGSERSGSERSGSERSGSERSGSERSGSERSGSERSGSERSGSERSGSERSGSERSGSERSGSERSGSERSDNDEEKSESDDVNKSDKNSDRENESNHSRNENESTDSDKEHSDEENENKSDEGHSDSDREKDDD</sequence>
<keyword evidence="4" id="KW-1185">Reference proteome</keyword>
<gene>
    <name evidence="3" type="ORF">TRFO_35205</name>
</gene>
<keyword evidence="1" id="KW-0175">Coiled coil</keyword>
<dbReference type="Proteomes" id="UP000179807">
    <property type="component" value="Unassembled WGS sequence"/>
</dbReference>
<feature type="compositionally biased region" description="Basic and acidic residues" evidence="2">
    <location>
        <begin position="360"/>
        <end position="415"/>
    </location>
</feature>
<feature type="coiled-coil region" evidence="1">
    <location>
        <begin position="35"/>
        <end position="187"/>
    </location>
</feature>
<dbReference type="VEuPathDB" id="TrichDB:TRFO_35205"/>
<evidence type="ECO:0000256" key="2">
    <source>
        <dbReference type="SAM" id="MobiDB-lite"/>
    </source>
</evidence>
<protein>
    <submittedName>
        <fullName evidence="3">Uncharacterized protein</fullName>
    </submittedName>
</protein>
<reference evidence="3" key="1">
    <citation type="submission" date="2016-10" db="EMBL/GenBank/DDBJ databases">
        <authorList>
            <person name="Benchimol M."/>
            <person name="Almeida L.G."/>
            <person name="Vasconcelos A.T."/>
            <person name="Perreira-Neves A."/>
            <person name="Rosa I.A."/>
            <person name="Tasca T."/>
            <person name="Bogo M.R."/>
            <person name="de Souza W."/>
        </authorList>
    </citation>
    <scope>NUCLEOTIDE SEQUENCE [LARGE SCALE GENOMIC DNA]</scope>
    <source>
        <strain evidence="3">K</strain>
    </source>
</reference>
<feature type="region of interest" description="Disordered" evidence="2">
    <location>
        <begin position="202"/>
        <end position="415"/>
    </location>
</feature>
<accession>A0A1J4JLF5</accession>
<organism evidence="3 4">
    <name type="scientific">Tritrichomonas foetus</name>
    <dbReference type="NCBI Taxonomy" id="1144522"/>
    <lineage>
        <taxon>Eukaryota</taxon>
        <taxon>Metamonada</taxon>
        <taxon>Parabasalia</taxon>
        <taxon>Tritrichomonadida</taxon>
        <taxon>Tritrichomonadidae</taxon>
        <taxon>Tritrichomonas</taxon>
    </lineage>
</organism>
<dbReference type="RefSeq" id="XP_068351532.1">
    <property type="nucleotide sequence ID" value="XM_068510125.1"/>
</dbReference>
<dbReference type="EMBL" id="MLAK01001058">
    <property type="protein sequence ID" value="OHS98395.1"/>
    <property type="molecule type" value="Genomic_DNA"/>
</dbReference>